<keyword evidence="4" id="KW-1185">Reference proteome</keyword>
<dbReference type="Pfam" id="PF00106">
    <property type="entry name" value="adh_short"/>
    <property type="match status" value="1"/>
</dbReference>
<sequence length="357" mass="37387">MTLTSAPTASGPRTTPAVPTFPLAWTEADAPDLTGRTAVVTGATSGLGLLLTGHLGALGAHVVLAARDEAKAAAVRTGLLATAEDALAAVGGRRARAASAEDLADRLEVRHLDVADLDSVRRFADDWMDEGRPLDLLVNNAGIGNQPYRTSPQGHESQLATNVLGPFALTGRLLPALRASEATTPGPRVVTVGSDFYRRVAGDDLDALRGRGQGGGIQYIRTKAAVAAWGRELDRRLVGDTGTGTVGGTTGAGGVVRSLVAHPGMATTPMHDQVASRAQALLMRFMTARYARPAAQGVLPILYAAADPGAPADRFLGPARKRDTRVHARRFVRAAADPAFARRLWAFAEDLTGVRYL</sequence>
<comment type="similarity">
    <text evidence="1">Belongs to the short-chain dehydrogenases/reductases (SDR) family.</text>
</comment>
<evidence type="ECO:0000256" key="1">
    <source>
        <dbReference type="ARBA" id="ARBA00006484"/>
    </source>
</evidence>
<dbReference type="RefSeq" id="WP_122150986.1">
    <property type="nucleotide sequence ID" value="NZ_RFFI01000135.1"/>
</dbReference>
<dbReference type="PANTHER" id="PTHR24320">
    <property type="entry name" value="RETINOL DEHYDROGENASE"/>
    <property type="match status" value="1"/>
</dbReference>
<evidence type="ECO:0000313" key="4">
    <source>
        <dbReference type="Proteomes" id="UP000269289"/>
    </source>
</evidence>
<evidence type="ECO:0000256" key="2">
    <source>
        <dbReference type="ARBA" id="ARBA00023002"/>
    </source>
</evidence>
<keyword evidence="2" id="KW-0560">Oxidoreductase</keyword>
<dbReference type="OrthoDB" id="4577644at2"/>
<name>A0A3M2IZW4_9CELL</name>
<gene>
    <name evidence="3" type="ORF">EBM89_17865</name>
</gene>
<dbReference type="InterPro" id="IPR002347">
    <property type="entry name" value="SDR_fam"/>
</dbReference>
<dbReference type="EMBL" id="RFFI01000135">
    <property type="protein sequence ID" value="RMI04733.1"/>
    <property type="molecule type" value="Genomic_DNA"/>
</dbReference>
<proteinExistence type="inferred from homology"/>
<dbReference type="SUPFAM" id="SSF51735">
    <property type="entry name" value="NAD(P)-binding Rossmann-fold domains"/>
    <property type="match status" value="1"/>
</dbReference>
<dbReference type="InterPro" id="IPR036291">
    <property type="entry name" value="NAD(P)-bd_dom_sf"/>
</dbReference>
<reference evidence="3 4" key="1">
    <citation type="submission" date="2018-10" db="EMBL/GenBank/DDBJ databases">
        <title>Isolation, diversity and antifungal activity of actinobacteria from wheat.</title>
        <authorList>
            <person name="Han C."/>
        </authorList>
    </citation>
    <scope>NUCLEOTIDE SEQUENCE [LARGE SCALE GENOMIC DNA]</scope>
    <source>
        <strain evidence="3 4">NEAU-YY56</strain>
    </source>
</reference>
<organism evidence="3 4">
    <name type="scientific">Cellulomonas triticagri</name>
    <dbReference type="NCBI Taxonomy" id="2483352"/>
    <lineage>
        <taxon>Bacteria</taxon>
        <taxon>Bacillati</taxon>
        <taxon>Actinomycetota</taxon>
        <taxon>Actinomycetes</taxon>
        <taxon>Micrococcales</taxon>
        <taxon>Cellulomonadaceae</taxon>
        <taxon>Cellulomonas</taxon>
    </lineage>
</organism>
<dbReference type="PANTHER" id="PTHR24320:SF148">
    <property type="entry name" value="NAD(P)-BINDING ROSSMANN-FOLD SUPERFAMILY PROTEIN"/>
    <property type="match status" value="1"/>
</dbReference>
<evidence type="ECO:0000313" key="3">
    <source>
        <dbReference type="EMBL" id="RMI04733.1"/>
    </source>
</evidence>
<protein>
    <submittedName>
        <fullName evidence="3">SDR family NAD(P)-dependent oxidoreductase</fullName>
    </submittedName>
</protein>
<accession>A0A3M2IZW4</accession>
<dbReference type="GO" id="GO:0016491">
    <property type="term" value="F:oxidoreductase activity"/>
    <property type="evidence" value="ECO:0007669"/>
    <property type="project" value="UniProtKB-KW"/>
</dbReference>
<comment type="caution">
    <text evidence="3">The sequence shown here is derived from an EMBL/GenBank/DDBJ whole genome shotgun (WGS) entry which is preliminary data.</text>
</comment>
<dbReference type="Gene3D" id="3.40.50.720">
    <property type="entry name" value="NAD(P)-binding Rossmann-like Domain"/>
    <property type="match status" value="1"/>
</dbReference>
<dbReference type="Proteomes" id="UP000269289">
    <property type="component" value="Unassembled WGS sequence"/>
</dbReference>
<dbReference type="AlphaFoldDB" id="A0A3M2IZW4"/>